<keyword evidence="11" id="KW-1003">Cell membrane</keyword>
<evidence type="ECO:0000256" key="4">
    <source>
        <dbReference type="ARBA" id="ARBA00005359"/>
    </source>
</evidence>
<reference evidence="13 14" key="1">
    <citation type="submission" date="2019-01" db="EMBL/GenBank/DDBJ databases">
        <authorList>
            <person name="Chen W.-M."/>
        </authorList>
    </citation>
    <scope>NUCLEOTIDE SEQUENCE [LARGE SCALE GENOMIC DNA]</scope>
    <source>
        <strain evidence="13 14">CCP-18</strain>
    </source>
</reference>
<feature type="binding site" evidence="11">
    <location>
        <position position="303"/>
    </location>
    <ligand>
        <name>FMN</name>
        <dbReference type="ChEBI" id="CHEBI:58210"/>
    </ligand>
</feature>
<dbReference type="GO" id="GO:0106430">
    <property type="term" value="F:dihydroorotate dehydrogenase (quinone) activity"/>
    <property type="evidence" value="ECO:0007669"/>
    <property type="project" value="UniProtKB-EC"/>
</dbReference>
<gene>
    <name evidence="11" type="primary">pyrD</name>
    <name evidence="13" type="ORF">EOD73_01805</name>
</gene>
<feature type="binding site" evidence="11">
    <location>
        <position position="223"/>
    </location>
    <ligand>
        <name>FMN</name>
        <dbReference type="ChEBI" id="CHEBI:58210"/>
    </ligand>
</feature>
<comment type="subcellular location">
    <subcellularLocation>
        <location evidence="11">Cell membrane</location>
        <topology evidence="11">Peripheral membrane protein</topology>
    </subcellularLocation>
    <subcellularLocation>
        <location evidence="2">Membrane</location>
    </subcellularLocation>
</comment>
<feature type="binding site" evidence="11">
    <location>
        <position position="145"/>
    </location>
    <ligand>
        <name>FMN</name>
        <dbReference type="ChEBI" id="CHEBI:58210"/>
    </ligand>
</feature>
<dbReference type="CDD" id="cd04738">
    <property type="entry name" value="DHOD_2_like"/>
    <property type="match status" value="1"/>
</dbReference>
<dbReference type="Pfam" id="PF01180">
    <property type="entry name" value="DHO_dh"/>
    <property type="match status" value="1"/>
</dbReference>
<comment type="caution">
    <text evidence="13">The sequence shown here is derived from an EMBL/GenBank/DDBJ whole genome shotgun (WGS) entry which is preliminary data.</text>
</comment>
<keyword evidence="8 11" id="KW-0560">Oxidoreductase</keyword>
<feature type="active site" description="Nucleophile" evidence="11">
    <location>
        <position position="181"/>
    </location>
</feature>
<evidence type="ECO:0000256" key="3">
    <source>
        <dbReference type="ARBA" id="ARBA00005161"/>
    </source>
</evidence>
<keyword evidence="14" id="KW-1185">Reference proteome</keyword>
<dbReference type="Gene3D" id="3.20.20.70">
    <property type="entry name" value="Aldolase class I"/>
    <property type="match status" value="1"/>
</dbReference>
<feature type="binding site" evidence="11">
    <location>
        <begin position="324"/>
        <end position="325"/>
    </location>
    <ligand>
        <name>FMN</name>
        <dbReference type="ChEBI" id="CHEBI:58210"/>
    </ligand>
</feature>
<evidence type="ECO:0000313" key="14">
    <source>
        <dbReference type="Proteomes" id="UP000288587"/>
    </source>
</evidence>
<feature type="binding site" evidence="11">
    <location>
        <begin position="113"/>
        <end position="117"/>
    </location>
    <ligand>
        <name>substrate</name>
    </ligand>
</feature>
<dbReference type="NCBIfam" id="NF003646">
    <property type="entry name" value="PRK05286.1-4"/>
    <property type="match status" value="1"/>
</dbReference>
<proteinExistence type="inferred from homology"/>
<dbReference type="GO" id="GO:0006207">
    <property type="term" value="P:'de novo' pyrimidine nucleobase biosynthetic process"/>
    <property type="evidence" value="ECO:0007669"/>
    <property type="project" value="UniProtKB-UniRule"/>
</dbReference>
<comment type="similarity">
    <text evidence="4 11">Belongs to the dihydroorotate dehydrogenase family. Type 2 subfamily.</text>
</comment>
<dbReference type="GO" id="GO:0005886">
    <property type="term" value="C:plasma membrane"/>
    <property type="evidence" value="ECO:0007669"/>
    <property type="project" value="UniProtKB-SubCell"/>
</dbReference>
<dbReference type="NCBIfam" id="NF003652">
    <property type="entry name" value="PRK05286.2-5"/>
    <property type="match status" value="1"/>
</dbReference>
<dbReference type="GO" id="GO:0044205">
    <property type="term" value="P:'de novo' UMP biosynthetic process"/>
    <property type="evidence" value="ECO:0007669"/>
    <property type="project" value="UniProtKB-UniRule"/>
</dbReference>
<dbReference type="Proteomes" id="UP000288587">
    <property type="component" value="Unassembled WGS sequence"/>
</dbReference>
<evidence type="ECO:0000256" key="10">
    <source>
        <dbReference type="ARBA" id="ARBA00048639"/>
    </source>
</evidence>
<comment type="subunit">
    <text evidence="11">Monomer.</text>
</comment>
<dbReference type="PANTHER" id="PTHR48109">
    <property type="entry name" value="DIHYDROOROTATE DEHYDROGENASE (QUINONE), MITOCHONDRIAL-RELATED"/>
    <property type="match status" value="1"/>
</dbReference>
<dbReference type="EC" id="1.3.5.2" evidence="11"/>
<feature type="binding site" evidence="11">
    <location>
        <position position="68"/>
    </location>
    <ligand>
        <name>substrate</name>
    </ligand>
</feature>
<keyword evidence="5 11" id="KW-0285">Flavoprotein</keyword>
<feature type="binding site" evidence="11">
    <location>
        <position position="251"/>
    </location>
    <ligand>
        <name>FMN</name>
        <dbReference type="ChEBI" id="CHEBI:58210"/>
    </ligand>
</feature>
<evidence type="ECO:0000256" key="8">
    <source>
        <dbReference type="ARBA" id="ARBA00023002"/>
    </source>
</evidence>
<dbReference type="PROSITE" id="PS00911">
    <property type="entry name" value="DHODEHASE_1"/>
    <property type="match status" value="1"/>
</dbReference>
<evidence type="ECO:0000256" key="7">
    <source>
        <dbReference type="ARBA" id="ARBA00022975"/>
    </source>
</evidence>
<name>A0A3S2VI60_9BURK</name>
<evidence type="ECO:0000256" key="5">
    <source>
        <dbReference type="ARBA" id="ARBA00022630"/>
    </source>
</evidence>
<feature type="binding site" evidence="11">
    <location>
        <position position="88"/>
    </location>
    <ligand>
        <name>FMN</name>
        <dbReference type="ChEBI" id="CHEBI:58210"/>
    </ligand>
</feature>
<sequence>MLFPYALARPALFALDPEHAHELTMANLERFQRTPLACTWAQARVDDPVTLAGLKLPNRIGLAAGLDKNGRAIDGLGAMGFGFIEVGTVTPKAQPGNPKPRMFRLPEHEALINRLGFNNEGLDAFLANVQRAKTFRAGGGVLGLNIGKNAATAIEDAASDYLKGLEGVYPHADYITVNISSPNTANLRSLQSDEALKALLDALMARREHLAVTQGRKVPLFVKIAPDLDEAQVGVIASTLRDCGVDGVIATNTTLGREAVAGHRHAGEAGGLSGAPVREASNRVIALLRAALGASYPIVGVGGVMSGADAAAKRRAGADVVQVYTGLIYRGPALVREAALALKSV</sequence>
<accession>A0A3S2VI60</accession>
<dbReference type="InterPro" id="IPR012135">
    <property type="entry name" value="Dihydroorotate_DH_1_2"/>
</dbReference>
<feature type="binding site" evidence="11">
    <location>
        <position position="178"/>
    </location>
    <ligand>
        <name>substrate</name>
    </ligand>
</feature>
<dbReference type="PANTHER" id="PTHR48109:SF4">
    <property type="entry name" value="DIHYDROOROTATE DEHYDROGENASE (QUINONE), MITOCHONDRIAL"/>
    <property type="match status" value="1"/>
</dbReference>
<dbReference type="InterPro" id="IPR050074">
    <property type="entry name" value="DHO_dehydrogenase"/>
</dbReference>
<dbReference type="NCBIfam" id="NF003645">
    <property type="entry name" value="PRK05286.1-2"/>
    <property type="match status" value="1"/>
</dbReference>
<dbReference type="RefSeq" id="WP_127680306.1">
    <property type="nucleotide sequence ID" value="NZ_SACM01000001.1"/>
</dbReference>
<evidence type="ECO:0000313" key="13">
    <source>
        <dbReference type="EMBL" id="RVT87783.1"/>
    </source>
</evidence>
<protein>
    <recommendedName>
        <fullName evidence="11">Dihydroorotate dehydrogenase (quinone)</fullName>
        <ecNumber evidence="11">1.3.5.2</ecNumber>
    </recommendedName>
    <alternativeName>
        <fullName evidence="11">DHOdehase</fullName>
        <shortName evidence="11">DHOD</shortName>
        <shortName evidence="11">DHODase</shortName>
    </alternativeName>
    <alternativeName>
        <fullName evidence="11">Dihydroorotate oxidase</fullName>
    </alternativeName>
</protein>
<organism evidence="13 14">
    <name type="scientific">Inhella crocodyli</name>
    <dbReference type="NCBI Taxonomy" id="2499851"/>
    <lineage>
        <taxon>Bacteria</taxon>
        <taxon>Pseudomonadati</taxon>
        <taxon>Pseudomonadota</taxon>
        <taxon>Betaproteobacteria</taxon>
        <taxon>Burkholderiales</taxon>
        <taxon>Sphaerotilaceae</taxon>
        <taxon>Inhella</taxon>
    </lineage>
</organism>
<dbReference type="GO" id="GO:0005737">
    <property type="term" value="C:cytoplasm"/>
    <property type="evidence" value="ECO:0007669"/>
    <property type="project" value="InterPro"/>
</dbReference>
<dbReference type="HAMAP" id="MF_00225">
    <property type="entry name" value="DHO_dh_type2"/>
    <property type="match status" value="1"/>
</dbReference>
<dbReference type="UniPathway" id="UPA00070">
    <property type="reaction ID" value="UER00946"/>
</dbReference>
<dbReference type="InterPro" id="IPR001295">
    <property type="entry name" value="Dihydroorotate_DH_CS"/>
</dbReference>
<feature type="binding site" evidence="11">
    <location>
        <begin position="252"/>
        <end position="253"/>
    </location>
    <ligand>
        <name>substrate</name>
    </ligand>
</feature>
<feature type="domain" description="Dihydroorotate dehydrogenase catalytic" evidence="12">
    <location>
        <begin position="49"/>
        <end position="338"/>
    </location>
</feature>
<evidence type="ECO:0000256" key="2">
    <source>
        <dbReference type="ARBA" id="ARBA00004370"/>
    </source>
</evidence>
<feature type="binding site" evidence="11">
    <location>
        <begin position="64"/>
        <end position="68"/>
    </location>
    <ligand>
        <name>FMN</name>
        <dbReference type="ChEBI" id="CHEBI:58210"/>
    </ligand>
</feature>
<evidence type="ECO:0000256" key="6">
    <source>
        <dbReference type="ARBA" id="ARBA00022643"/>
    </source>
</evidence>
<dbReference type="InterPro" id="IPR013785">
    <property type="entry name" value="Aldolase_TIM"/>
</dbReference>
<comment type="catalytic activity">
    <reaction evidence="10 11">
        <text>(S)-dihydroorotate + a quinone = orotate + a quinol</text>
        <dbReference type="Rhea" id="RHEA:30187"/>
        <dbReference type="ChEBI" id="CHEBI:24646"/>
        <dbReference type="ChEBI" id="CHEBI:30839"/>
        <dbReference type="ChEBI" id="CHEBI:30864"/>
        <dbReference type="ChEBI" id="CHEBI:132124"/>
        <dbReference type="EC" id="1.3.5.2"/>
    </reaction>
</comment>
<dbReference type="AlphaFoldDB" id="A0A3S2VI60"/>
<dbReference type="PIRSF" id="PIRSF000164">
    <property type="entry name" value="DHO_oxidase"/>
    <property type="match status" value="1"/>
</dbReference>
<feature type="binding site" evidence="11">
    <location>
        <position position="178"/>
    </location>
    <ligand>
        <name>FMN</name>
        <dbReference type="ChEBI" id="CHEBI:58210"/>
    </ligand>
</feature>
<dbReference type="InterPro" id="IPR005719">
    <property type="entry name" value="Dihydroorotate_DH_2"/>
</dbReference>
<dbReference type="NCBIfam" id="TIGR01036">
    <property type="entry name" value="pyrD_sub2"/>
    <property type="match status" value="1"/>
</dbReference>
<feature type="binding site" evidence="11">
    <location>
        <position position="183"/>
    </location>
    <ligand>
        <name>substrate</name>
    </ligand>
</feature>
<dbReference type="EMBL" id="SACM01000001">
    <property type="protein sequence ID" value="RVT87783.1"/>
    <property type="molecule type" value="Genomic_DNA"/>
</dbReference>
<feature type="binding site" evidence="11">
    <location>
        <position position="274"/>
    </location>
    <ligand>
        <name>FMN</name>
        <dbReference type="ChEBI" id="CHEBI:58210"/>
    </ligand>
</feature>
<comment type="cofactor">
    <cofactor evidence="11">
        <name>FMN</name>
        <dbReference type="ChEBI" id="CHEBI:58210"/>
    </cofactor>
    <text evidence="11">Binds 1 FMN per subunit.</text>
</comment>
<keyword evidence="6 11" id="KW-0288">FMN</keyword>
<dbReference type="InterPro" id="IPR005720">
    <property type="entry name" value="Dihydroorotate_DH_cat"/>
</dbReference>
<comment type="pathway">
    <text evidence="3 11">Pyrimidine metabolism; UMP biosynthesis via de novo pathway; orotate from (S)-dihydroorotate (quinone route): step 1/1.</text>
</comment>
<evidence type="ECO:0000256" key="11">
    <source>
        <dbReference type="HAMAP-Rule" id="MF_00225"/>
    </source>
</evidence>
<evidence type="ECO:0000259" key="12">
    <source>
        <dbReference type="Pfam" id="PF01180"/>
    </source>
</evidence>
<dbReference type="OrthoDB" id="9802377at2"/>
<evidence type="ECO:0000256" key="9">
    <source>
        <dbReference type="ARBA" id="ARBA00023136"/>
    </source>
</evidence>
<evidence type="ECO:0000256" key="1">
    <source>
        <dbReference type="ARBA" id="ARBA00003125"/>
    </source>
</evidence>
<keyword evidence="7 11" id="KW-0665">Pyrimidine biosynthesis</keyword>
<keyword evidence="9 11" id="KW-0472">Membrane</keyword>
<dbReference type="SUPFAM" id="SSF51395">
    <property type="entry name" value="FMN-linked oxidoreductases"/>
    <property type="match status" value="1"/>
</dbReference>
<comment type="function">
    <text evidence="1 11">Catalyzes the conversion of dihydroorotate to orotate with quinone as electron acceptor.</text>
</comment>